<gene>
    <name evidence="1" type="ORF">PSON_ATCC_30995.1.T1500030</name>
</gene>
<reference evidence="1" key="1">
    <citation type="submission" date="2021-01" db="EMBL/GenBank/DDBJ databases">
        <authorList>
            <consortium name="Genoscope - CEA"/>
            <person name="William W."/>
        </authorList>
    </citation>
    <scope>NUCLEOTIDE SEQUENCE</scope>
</reference>
<proteinExistence type="predicted"/>
<protein>
    <submittedName>
        <fullName evidence="1">Uncharacterized protein</fullName>
    </submittedName>
</protein>
<evidence type="ECO:0000313" key="1">
    <source>
        <dbReference type="EMBL" id="CAD8124251.1"/>
    </source>
</evidence>
<evidence type="ECO:0000313" key="2">
    <source>
        <dbReference type="Proteomes" id="UP000692954"/>
    </source>
</evidence>
<dbReference type="AlphaFoldDB" id="A0A8S1R7P1"/>
<dbReference type="EMBL" id="CAJJDN010000150">
    <property type="protein sequence ID" value="CAD8124251.1"/>
    <property type="molecule type" value="Genomic_DNA"/>
</dbReference>
<name>A0A8S1R7P1_9CILI</name>
<sequence length="161" mass="19127">MKRQHSDCFETSQTEWIVQRIDNYLIITILLSMANQTEKSLLDLIAYYSNIINQMSQFKIVSYENQQANELQNQLAIIRNHLNQEYQVQNPQQFISEWLKMKQAAPFLVTFQIAENEKNLIQSKVKQVEEIVRFFNIAFQNSNLEDLYDKTILFLKTLDKV</sequence>
<dbReference type="Proteomes" id="UP000692954">
    <property type="component" value="Unassembled WGS sequence"/>
</dbReference>
<accession>A0A8S1R7P1</accession>
<keyword evidence="2" id="KW-1185">Reference proteome</keyword>
<comment type="caution">
    <text evidence="1">The sequence shown here is derived from an EMBL/GenBank/DDBJ whole genome shotgun (WGS) entry which is preliminary data.</text>
</comment>
<organism evidence="1 2">
    <name type="scientific">Paramecium sonneborni</name>
    <dbReference type="NCBI Taxonomy" id="65129"/>
    <lineage>
        <taxon>Eukaryota</taxon>
        <taxon>Sar</taxon>
        <taxon>Alveolata</taxon>
        <taxon>Ciliophora</taxon>
        <taxon>Intramacronucleata</taxon>
        <taxon>Oligohymenophorea</taxon>
        <taxon>Peniculida</taxon>
        <taxon>Parameciidae</taxon>
        <taxon>Paramecium</taxon>
    </lineage>
</organism>